<dbReference type="GeneID" id="75143607"/>
<dbReference type="GO" id="GO:0042254">
    <property type="term" value="P:ribosome biogenesis"/>
    <property type="evidence" value="ECO:0007669"/>
    <property type="project" value="UniProtKB-KW"/>
</dbReference>
<dbReference type="Proteomes" id="UP000181969">
    <property type="component" value="Unassembled WGS sequence"/>
</dbReference>
<dbReference type="AlphaFoldDB" id="A0A098CLJ9"/>
<dbReference type="PATRIC" id="fig|1363.32.peg.1205"/>
<evidence type="ECO:0000313" key="11">
    <source>
        <dbReference type="EMBL" id="WEA14494.1"/>
    </source>
</evidence>
<dbReference type="NCBIfam" id="NF011130">
    <property type="entry name" value="PRK14553.2-3"/>
    <property type="match status" value="1"/>
</dbReference>
<dbReference type="EMBL" id="JARYTV010000001">
    <property type="protein sequence ID" value="MDH7959278.1"/>
    <property type="molecule type" value="Genomic_DNA"/>
</dbReference>
<name>A0A098CLJ9_9LACT</name>
<evidence type="ECO:0000256" key="2">
    <source>
        <dbReference type="ARBA" id="ARBA00022670"/>
    </source>
</evidence>
<evidence type="ECO:0000313" key="10">
    <source>
        <dbReference type="EMBL" id="UYT11366.1"/>
    </source>
</evidence>
<dbReference type="GO" id="GO:0008234">
    <property type="term" value="F:cysteine-type peptidase activity"/>
    <property type="evidence" value="ECO:0007669"/>
    <property type="project" value="UniProtKB-KW"/>
</dbReference>
<evidence type="ECO:0000256" key="5">
    <source>
        <dbReference type="ARBA" id="ARBA00044503"/>
    </source>
</evidence>
<sequence length="114" mass="12692">MIEAVIRTKRDKIVSYEISGHAESGEYGHDVVCAAVSVLSITTANNLYEMAKIKPIANMEDGYLYVEIPLSTPERQGELAQTLLQAFENAMREVSNNYSQYITLKIENGGQYNA</sequence>
<dbReference type="PANTHER" id="PTHR39178">
    <property type="entry name" value="HYPOTHETICAL RIBOSOME-ASSOCIATED PROTEIN"/>
    <property type="match status" value="1"/>
</dbReference>
<evidence type="ECO:0000313" key="12">
    <source>
        <dbReference type="Proteomes" id="UP000181969"/>
    </source>
</evidence>
<dbReference type="eggNOG" id="COG2868">
    <property type="taxonomic scope" value="Bacteria"/>
</dbReference>
<dbReference type="Gene3D" id="3.30.70.1490">
    <property type="entry name" value="Cysteine protease Prp"/>
    <property type="match status" value="1"/>
</dbReference>
<dbReference type="Proteomes" id="UP001217324">
    <property type="component" value="Chromosome"/>
</dbReference>
<evidence type="ECO:0000313" key="8">
    <source>
        <dbReference type="EMBL" id="MDH7959278.1"/>
    </source>
</evidence>
<organism evidence="7 13">
    <name type="scientific">Lactococcus garvieae</name>
    <dbReference type="NCBI Taxonomy" id="1363"/>
    <lineage>
        <taxon>Bacteria</taxon>
        <taxon>Bacillati</taxon>
        <taxon>Bacillota</taxon>
        <taxon>Bacilli</taxon>
        <taxon>Lactobacillales</taxon>
        <taxon>Streptococcaceae</taxon>
        <taxon>Lactococcus</taxon>
    </lineage>
</organism>
<reference evidence="9 12" key="1">
    <citation type="submission" date="2016-10" db="EMBL/GenBank/DDBJ databases">
        <authorList>
            <person name="de Groot N.N."/>
        </authorList>
    </citation>
    <scope>NUCLEOTIDE SEQUENCE [LARGE SCALE GENOMIC DNA]</scope>
    <source>
        <strain evidence="9 12">M79</strain>
    </source>
</reference>
<evidence type="ECO:0000313" key="9">
    <source>
        <dbReference type="EMBL" id="SFL30565.1"/>
    </source>
</evidence>
<comment type="similarity">
    <text evidence="5">Belongs to the Prp family.</text>
</comment>
<reference evidence="11" key="4">
    <citation type="submission" date="2023-02" db="EMBL/GenBank/DDBJ databases">
        <title>Comparative genomics and fermentation flavor characterization of five lactic acid bacteria reveal flavor biosynthesis metabolic pathways in fermented muskmelon puree.</title>
        <authorList>
            <person name="Yuan L."/>
            <person name="Li M."/>
            <person name="Xu X."/>
            <person name="Lao F."/>
            <person name="Wu J."/>
        </authorList>
    </citation>
    <scope>NUCLEOTIDE SEQUENCE</scope>
    <source>
        <strain evidence="11">Pa-2</strain>
    </source>
</reference>
<evidence type="ECO:0000313" key="7">
    <source>
        <dbReference type="EMBL" id="GFO51562.1"/>
    </source>
</evidence>
<evidence type="ECO:0000313" key="13">
    <source>
        <dbReference type="Proteomes" id="UP000504756"/>
    </source>
</evidence>
<evidence type="ECO:0000256" key="1">
    <source>
        <dbReference type="ARBA" id="ARBA00022517"/>
    </source>
</evidence>
<reference evidence="10" key="3">
    <citation type="submission" date="2022-10" db="EMBL/GenBank/DDBJ databases">
        <title>Genome assembly of Lactococcus garvieae isolates from cricket gut.</title>
        <authorList>
            <person name="Luecke A.R."/>
            <person name="Brown A.M.V."/>
            <person name="Wakeman C.A."/>
        </authorList>
    </citation>
    <scope>NUCLEOTIDE SEQUENCE</scope>
    <source>
        <strain evidence="10">Alexii-11_2</strain>
    </source>
</reference>
<dbReference type="SUPFAM" id="SSF118010">
    <property type="entry name" value="TM1457-like"/>
    <property type="match status" value="1"/>
</dbReference>
<keyword evidence="1" id="KW-0690">Ribosome biogenesis</keyword>
<keyword evidence="3" id="KW-0378">Hydrolase</keyword>
<keyword evidence="4" id="KW-0788">Thiol protease</keyword>
<dbReference type="Proteomes" id="UP000504756">
    <property type="component" value="Unassembled WGS sequence"/>
</dbReference>
<dbReference type="OrthoDB" id="48998at2"/>
<keyword evidence="2 8" id="KW-0645">Protease</keyword>
<dbReference type="InterPro" id="IPR036764">
    <property type="entry name" value="Peptidase_Prp_sf"/>
</dbReference>
<dbReference type="Proteomes" id="UP001157396">
    <property type="component" value="Unassembled WGS sequence"/>
</dbReference>
<dbReference type="EMBL" id="FOTJ01000004">
    <property type="protein sequence ID" value="SFL30565.1"/>
    <property type="molecule type" value="Genomic_DNA"/>
</dbReference>
<dbReference type="GO" id="GO:0006508">
    <property type="term" value="P:proteolysis"/>
    <property type="evidence" value="ECO:0007669"/>
    <property type="project" value="UniProtKB-KW"/>
</dbReference>
<dbReference type="CDD" id="cd16332">
    <property type="entry name" value="Prp-like"/>
    <property type="match status" value="1"/>
</dbReference>
<dbReference type="EMBL" id="CP109635">
    <property type="protein sequence ID" value="UYT11366.1"/>
    <property type="molecule type" value="Genomic_DNA"/>
</dbReference>
<proteinExistence type="inferred from homology"/>
<reference evidence="7 13" key="2">
    <citation type="submission" date="2020-06" db="EMBL/GenBank/DDBJ databases">
        <title>Draft genome sequence of Lactic acid bacteria from Okinawan-style tofu.</title>
        <authorList>
            <person name="Takara I."/>
            <person name="Ikematsu S."/>
        </authorList>
    </citation>
    <scope>NUCLEOTIDE SEQUENCE [LARGE SCALE GENOMIC DNA]</scope>
    <source>
        <strain evidence="7">Lg38</strain>
        <strain evidence="13">lg38</strain>
    </source>
</reference>
<gene>
    <name evidence="7" type="primary">ykjA</name>
    <name evidence="7" type="ORF">ikelab_08370</name>
    <name evidence="10" type="ORF">OF801_05295</name>
    <name evidence="11" type="ORF">PWF74_03035</name>
    <name evidence="8" type="ORF">QHR29_02125</name>
    <name evidence="9" type="ORF">SAMN05216438_104116</name>
</gene>
<dbReference type="EMBL" id="CP118627">
    <property type="protein sequence ID" value="WEA14494.1"/>
    <property type="molecule type" value="Genomic_DNA"/>
</dbReference>
<dbReference type="PANTHER" id="PTHR39178:SF1">
    <property type="entry name" value="RIBOSOMAL-PROCESSING CYSTEINE PROTEASE PRP"/>
    <property type="match status" value="1"/>
</dbReference>
<evidence type="ECO:0000256" key="3">
    <source>
        <dbReference type="ARBA" id="ARBA00022801"/>
    </source>
</evidence>
<evidence type="ECO:0000256" key="4">
    <source>
        <dbReference type="ARBA" id="ARBA00022807"/>
    </source>
</evidence>
<dbReference type="RefSeq" id="WP_004257958.1">
    <property type="nucleotide sequence ID" value="NZ_AP026069.1"/>
</dbReference>
<evidence type="ECO:0000256" key="6">
    <source>
        <dbReference type="ARBA" id="ARBA00044538"/>
    </source>
</evidence>
<accession>A0A098CLJ9</accession>
<reference evidence="8" key="5">
    <citation type="submission" date="2023-04" db="EMBL/GenBank/DDBJ databases">
        <title>Genomic analysis of Lactococcus garvieae isolates.</title>
        <authorList>
            <person name="Zhanghang C."/>
        </authorList>
    </citation>
    <scope>NUCLEOTIDE SEQUENCE</scope>
    <source>
        <strain evidence="8">ZB-1</strain>
    </source>
</reference>
<dbReference type="Pfam" id="PF04327">
    <property type="entry name" value="Peptidase_Prp"/>
    <property type="match status" value="1"/>
</dbReference>
<protein>
    <recommendedName>
        <fullName evidence="6">Ribosomal processing cysteine protease Prp</fullName>
    </recommendedName>
</protein>
<dbReference type="Proteomes" id="UP001164042">
    <property type="component" value="Chromosome"/>
</dbReference>
<dbReference type="InterPro" id="IPR007422">
    <property type="entry name" value="Peptidase_Prp"/>
</dbReference>
<dbReference type="EMBL" id="BLXU01000004">
    <property type="protein sequence ID" value="GFO51562.1"/>
    <property type="molecule type" value="Genomic_DNA"/>
</dbReference>